<dbReference type="PANTHER" id="PTHR42681:SF1">
    <property type="entry name" value="MALONYL-COA-ACYL CARRIER PROTEIN TRANSACYLASE, MITOCHONDRIAL"/>
    <property type="match status" value="1"/>
</dbReference>
<accession>A0A3R9ZXI9</accession>
<dbReference type="OrthoDB" id="9805460at2"/>
<evidence type="ECO:0000259" key="6">
    <source>
        <dbReference type="SMART" id="SM00827"/>
    </source>
</evidence>
<dbReference type="Pfam" id="PF00698">
    <property type="entry name" value="Acyl_transf_1"/>
    <property type="match status" value="1"/>
</dbReference>
<dbReference type="FunFam" id="3.30.70.250:FF:000001">
    <property type="entry name" value="Malonyl CoA-acyl carrier protein transacylase"/>
    <property type="match status" value="1"/>
</dbReference>
<organism evidence="7 8">
    <name type="scientific">Vagococcus humatus</name>
    <dbReference type="NCBI Taxonomy" id="1889241"/>
    <lineage>
        <taxon>Bacteria</taxon>
        <taxon>Bacillati</taxon>
        <taxon>Bacillota</taxon>
        <taxon>Bacilli</taxon>
        <taxon>Lactobacillales</taxon>
        <taxon>Enterococcaceae</taxon>
        <taxon>Vagococcus</taxon>
    </lineage>
</organism>
<feature type="active site" evidence="5">
    <location>
        <position position="198"/>
    </location>
</feature>
<sequence length="320" mass="35205">MKIACFFSGQGAQYTGMGEELYHHFPKFKEIIHQANHWLPETYESLVFQPTDKLNDTAYTQPLIYTMSVAAYALLQEAGIKADIVAGLSLGEYAALTASGTLPFEQGLPLVMARGKIMSQGIPQGVGKMVAVLNTPKEVIQEVCDLASSEGVVVPANFNTEKQVVIGGDTSGVTQAVQLLKDRGYKKVLPLKVSGPFHTPLLEPASHLFAKSLDQVTFQPLQLPIVSNVTGDITTDEKQLPHLLTQQMYQAVQWEKTMETCFKTGVTHVIEVGPGKVLSQFVRQTNREIKVLQVENLASFEKTIEELQASQLKETHYVGK</sequence>
<dbReference type="InterPro" id="IPR014043">
    <property type="entry name" value="Acyl_transferase_dom"/>
</dbReference>
<dbReference type="InterPro" id="IPR016036">
    <property type="entry name" value="Malonyl_transacylase_ACP-bd"/>
</dbReference>
<reference evidence="7 8" key="1">
    <citation type="submission" date="2018-03" db="EMBL/GenBank/DDBJ databases">
        <authorList>
            <person name="Gulvik C.A."/>
        </authorList>
    </citation>
    <scope>NUCLEOTIDE SEQUENCE [LARGE SCALE GENOMIC DNA]</scope>
    <source>
        <strain evidence="7 8">JCM 31581</strain>
    </source>
</reference>
<dbReference type="InterPro" id="IPR050858">
    <property type="entry name" value="Mal-CoA-ACP_Trans/PKS_FabD"/>
</dbReference>
<dbReference type="Gene3D" id="3.30.70.250">
    <property type="entry name" value="Malonyl-CoA ACP transacylase, ACP-binding"/>
    <property type="match status" value="1"/>
</dbReference>
<dbReference type="PIRSF" id="PIRSF000446">
    <property type="entry name" value="Mct"/>
    <property type="match status" value="1"/>
</dbReference>
<dbReference type="SUPFAM" id="SSF52151">
    <property type="entry name" value="FabD/lysophospholipase-like"/>
    <property type="match status" value="1"/>
</dbReference>
<dbReference type="PANTHER" id="PTHR42681">
    <property type="entry name" value="MALONYL-COA-ACYL CARRIER PROTEIN TRANSACYLASE, MITOCHONDRIAL"/>
    <property type="match status" value="1"/>
</dbReference>
<dbReference type="Proteomes" id="UP000277864">
    <property type="component" value="Unassembled WGS sequence"/>
</dbReference>
<comment type="caution">
    <text evidence="7">The sequence shown here is derived from an EMBL/GenBank/DDBJ whole genome shotgun (WGS) entry which is preliminary data.</text>
</comment>
<evidence type="ECO:0000256" key="5">
    <source>
        <dbReference type="PIRSR" id="PIRSR000446-1"/>
    </source>
</evidence>
<dbReference type="GO" id="GO:0006633">
    <property type="term" value="P:fatty acid biosynthetic process"/>
    <property type="evidence" value="ECO:0007669"/>
    <property type="project" value="TreeGrafter"/>
</dbReference>
<keyword evidence="2 4" id="KW-0012">Acyltransferase</keyword>
<dbReference type="EC" id="2.3.1.39" evidence="4"/>
<evidence type="ECO:0000313" key="8">
    <source>
        <dbReference type="Proteomes" id="UP000277864"/>
    </source>
</evidence>
<feature type="domain" description="Malonyl-CoA:ACP transacylase (MAT)" evidence="6">
    <location>
        <begin position="6"/>
        <end position="315"/>
    </location>
</feature>
<evidence type="ECO:0000256" key="3">
    <source>
        <dbReference type="ARBA" id="ARBA00048462"/>
    </source>
</evidence>
<dbReference type="GO" id="GO:0005829">
    <property type="term" value="C:cytosol"/>
    <property type="evidence" value="ECO:0007669"/>
    <property type="project" value="TreeGrafter"/>
</dbReference>
<dbReference type="InterPro" id="IPR016035">
    <property type="entry name" value="Acyl_Trfase/lysoPLipase"/>
</dbReference>
<dbReference type="InterPro" id="IPR004410">
    <property type="entry name" value="Malonyl_CoA-ACP_transAc_FabD"/>
</dbReference>
<evidence type="ECO:0000313" key="7">
    <source>
        <dbReference type="EMBL" id="RST90037.1"/>
    </source>
</evidence>
<dbReference type="InterPro" id="IPR024925">
    <property type="entry name" value="Malonyl_CoA-ACP_transAc"/>
</dbReference>
<dbReference type="EMBL" id="PXZH01000001">
    <property type="protein sequence ID" value="RST90037.1"/>
    <property type="molecule type" value="Genomic_DNA"/>
</dbReference>
<gene>
    <name evidence="7" type="primary">fabD</name>
    <name evidence="7" type="ORF">C7P63_02870</name>
</gene>
<protein>
    <recommendedName>
        <fullName evidence="4">Malonyl CoA-acyl carrier protein transacylase</fullName>
        <ecNumber evidence="4">2.3.1.39</ecNumber>
    </recommendedName>
</protein>
<name>A0A3R9ZXI9_9ENTE</name>
<dbReference type="InterPro" id="IPR001227">
    <property type="entry name" value="Ac_transferase_dom_sf"/>
</dbReference>
<proteinExistence type="inferred from homology"/>
<dbReference type="RefSeq" id="WP_125942653.1">
    <property type="nucleotide sequence ID" value="NZ_PXZH01000001.1"/>
</dbReference>
<dbReference type="GO" id="GO:0004314">
    <property type="term" value="F:[acyl-carrier-protein] S-malonyltransferase activity"/>
    <property type="evidence" value="ECO:0007669"/>
    <property type="project" value="UniProtKB-EC"/>
</dbReference>
<evidence type="ECO:0000256" key="2">
    <source>
        <dbReference type="ARBA" id="ARBA00023315"/>
    </source>
</evidence>
<dbReference type="AlphaFoldDB" id="A0A3R9ZXI9"/>
<dbReference type="SMART" id="SM00827">
    <property type="entry name" value="PKS_AT"/>
    <property type="match status" value="1"/>
</dbReference>
<keyword evidence="1 4" id="KW-0808">Transferase</keyword>
<comment type="similarity">
    <text evidence="4">Belongs to the fabD family.</text>
</comment>
<dbReference type="NCBIfam" id="TIGR00128">
    <property type="entry name" value="fabD"/>
    <property type="match status" value="1"/>
</dbReference>
<comment type="catalytic activity">
    <reaction evidence="3 4">
        <text>holo-[ACP] + malonyl-CoA = malonyl-[ACP] + CoA</text>
        <dbReference type="Rhea" id="RHEA:41792"/>
        <dbReference type="Rhea" id="RHEA-COMP:9623"/>
        <dbReference type="Rhea" id="RHEA-COMP:9685"/>
        <dbReference type="ChEBI" id="CHEBI:57287"/>
        <dbReference type="ChEBI" id="CHEBI:57384"/>
        <dbReference type="ChEBI" id="CHEBI:64479"/>
        <dbReference type="ChEBI" id="CHEBI:78449"/>
        <dbReference type="EC" id="2.3.1.39"/>
    </reaction>
</comment>
<evidence type="ECO:0000256" key="1">
    <source>
        <dbReference type="ARBA" id="ARBA00022679"/>
    </source>
</evidence>
<evidence type="ECO:0000256" key="4">
    <source>
        <dbReference type="PIRNR" id="PIRNR000446"/>
    </source>
</evidence>
<feature type="active site" evidence="5">
    <location>
        <position position="89"/>
    </location>
</feature>
<dbReference type="Gene3D" id="3.40.366.10">
    <property type="entry name" value="Malonyl-Coenzyme A Acyl Carrier Protein, domain 2"/>
    <property type="match status" value="1"/>
</dbReference>
<keyword evidence="8" id="KW-1185">Reference proteome</keyword>
<dbReference type="SUPFAM" id="SSF55048">
    <property type="entry name" value="Probable ACP-binding domain of malonyl-CoA ACP transacylase"/>
    <property type="match status" value="1"/>
</dbReference>